<feature type="region of interest" description="Disordered" evidence="1">
    <location>
        <begin position="320"/>
        <end position="339"/>
    </location>
</feature>
<dbReference type="SUPFAM" id="SSF49879">
    <property type="entry name" value="SMAD/FHA domain"/>
    <property type="match status" value="2"/>
</dbReference>
<dbReference type="InterPro" id="IPR050923">
    <property type="entry name" value="Cell_Proc_Reg/RNA_Proc"/>
</dbReference>
<evidence type="ECO:0000313" key="3">
    <source>
        <dbReference type="EMBL" id="MDY7230867.1"/>
    </source>
</evidence>
<dbReference type="InterPro" id="IPR000253">
    <property type="entry name" value="FHA_dom"/>
</dbReference>
<dbReference type="Pfam" id="PF00498">
    <property type="entry name" value="FHA"/>
    <property type="match status" value="2"/>
</dbReference>
<feature type="compositionally biased region" description="Low complexity" evidence="1">
    <location>
        <begin position="151"/>
        <end position="161"/>
    </location>
</feature>
<feature type="compositionally biased region" description="Gly residues" evidence="1">
    <location>
        <begin position="320"/>
        <end position="333"/>
    </location>
</feature>
<gene>
    <name evidence="3" type="ORF">SYV04_31015</name>
</gene>
<dbReference type="Proteomes" id="UP001291309">
    <property type="component" value="Unassembled WGS sequence"/>
</dbReference>
<evidence type="ECO:0000256" key="1">
    <source>
        <dbReference type="SAM" id="MobiDB-lite"/>
    </source>
</evidence>
<dbReference type="CDD" id="cd00060">
    <property type="entry name" value="FHA"/>
    <property type="match status" value="2"/>
</dbReference>
<reference evidence="3 4" key="1">
    <citation type="submission" date="2023-12" db="EMBL/GenBank/DDBJ databases">
        <title>the genome sequence of Hyalangium sp. s54d21.</title>
        <authorList>
            <person name="Zhang X."/>
        </authorList>
    </citation>
    <scope>NUCLEOTIDE SEQUENCE [LARGE SCALE GENOMIC DNA]</scope>
    <source>
        <strain evidence="4">s54d21</strain>
    </source>
</reference>
<dbReference type="SMART" id="SM00240">
    <property type="entry name" value="FHA"/>
    <property type="match status" value="2"/>
</dbReference>
<evidence type="ECO:0000259" key="2">
    <source>
        <dbReference type="PROSITE" id="PS50006"/>
    </source>
</evidence>
<feature type="domain" description="FHA" evidence="2">
    <location>
        <begin position="22"/>
        <end position="71"/>
    </location>
</feature>
<feature type="domain" description="FHA" evidence="2">
    <location>
        <begin position="182"/>
        <end position="232"/>
    </location>
</feature>
<feature type="compositionally biased region" description="Low complexity" evidence="1">
    <location>
        <begin position="276"/>
        <end position="285"/>
    </location>
</feature>
<organism evidence="3 4">
    <name type="scientific">Hyalangium rubrum</name>
    <dbReference type="NCBI Taxonomy" id="3103134"/>
    <lineage>
        <taxon>Bacteria</taxon>
        <taxon>Pseudomonadati</taxon>
        <taxon>Myxococcota</taxon>
        <taxon>Myxococcia</taxon>
        <taxon>Myxococcales</taxon>
        <taxon>Cystobacterineae</taxon>
        <taxon>Archangiaceae</taxon>
        <taxon>Hyalangium</taxon>
    </lineage>
</organism>
<comment type="caution">
    <text evidence="3">The sequence shown here is derived from an EMBL/GenBank/DDBJ whole genome shotgun (WGS) entry which is preliminary data.</text>
</comment>
<dbReference type="PANTHER" id="PTHR23308">
    <property type="entry name" value="NUCLEAR INHIBITOR OF PROTEIN PHOSPHATASE-1"/>
    <property type="match status" value="1"/>
</dbReference>
<proteinExistence type="predicted"/>
<evidence type="ECO:0000313" key="4">
    <source>
        <dbReference type="Proteomes" id="UP001291309"/>
    </source>
</evidence>
<sequence length="749" mass="81449">MPTLVVRHPDGNESEHDLSGELKIGRQEGNDLVLTAGGVSRKHARFYVEGGKVLVEDLGSANGTYVDGERVTEATVVTPQAQVVLGDYELKLKAGARAASGPRKAATRSVPPSGAPELGSEEGAPRSTKALPTVRPARPPGSALAKKERPAPGGAPAPNLGPVLRGLTGPWANKLYPIRGKLLVGRAPPAAVLLEDDSLSRKHAELERNPRGNIFLRDLGSSNGTLLNGERIGQEPVELAAGDIIQFGMVEVVFESGEEQSEGPKRRGSASTPKRSGAAAASAPAPAGGLLAQRKKLLVGVGGLVGLLLVAGIVKAATGSSGGTPAGGAGGVGSPPPKVDTSEALQELLSECRSFASMEMGNEPNWEKADAACDKALNIDPINVEANSLIKRIKVEKEASTYFFQAEKALARLKEEEALDMLQKIPKESQYFRRAKIKVRDALELVKSKALDDCKRYMRDQQWTAAVPRCDRYMGFWCQTVQREDIEPPIGFTLSLEGRLGRREWRPKDKLFVQFLQARKKLDPTSEAWKCPESEFGPDPTAIPKPEDDVKRIFRERYPNNLVYAAMLDYWGGRGNEALATLQKLRSNYELAQFHGQADDLIKKVGTVDQLFKNGEAALQLEDVERAAEPMAEALEVDKQLMGDLWERTPSFYRRNIQQDIASNAFIRGKHWADREDRRRGCKVWKLGFQFYKGNTDLNRVVGFCSTQGLRALQTAGGCSDLQAAEDFAVPGDGLAEKIVAAKEQMKCK</sequence>
<feature type="region of interest" description="Disordered" evidence="1">
    <location>
        <begin position="96"/>
        <end position="161"/>
    </location>
</feature>
<feature type="region of interest" description="Disordered" evidence="1">
    <location>
        <begin position="256"/>
        <end position="285"/>
    </location>
</feature>
<accession>A0ABU5HBL9</accession>
<dbReference type="RefSeq" id="WP_321549580.1">
    <property type="nucleotide sequence ID" value="NZ_JAXIVS010000012.1"/>
</dbReference>
<dbReference type="EMBL" id="JAXIVS010000012">
    <property type="protein sequence ID" value="MDY7230867.1"/>
    <property type="molecule type" value="Genomic_DNA"/>
</dbReference>
<dbReference type="InterPro" id="IPR008984">
    <property type="entry name" value="SMAD_FHA_dom_sf"/>
</dbReference>
<keyword evidence="4" id="KW-1185">Reference proteome</keyword>
<dbReference type="PROSITE" id="PS50006">
    <property type="entry name" value="FHA_DOMAIN"/>
    <property type="match status" value="2"/>
</dbReference>
<dbReference type="Gene3D" id="2.60.200.20">
    <property type="match status" value="2"/>
</dbReference>
<name>A0ABU5HBL9_9BACT</name>
<protein>
    <submittedName>
        <fullName evidence="3">FHA domain-containing protein</fullName>
    </submittedName>
</protein>